<dbReference type="PROSITE" id="PS51186">
    <property type="entry name" value="GNAT"/>
    <property type="match status" value="1"/>
</dbReference>
<dbReference type="InterPro" id="IPR016181">
    <property type="entry name" value="Acyl_CoA_acyltransferase"/>
</dbReference>
<accession>A0A939P8Y0</accession>
<reference evidence="3" key="1">
    <citation type="submission" date="2021-03" db="EMBL/GenBank/DDBJ databases">
        <authorList>
            <person name="Kanchanasin P."/>
            <person name="Saeng-In P."/>
            <person name="Phongsopitanun W."/>
            <person name="Yuki M."/>
            <person name="Kudo T."/>
            <person name="Ohkuma M."/>
            <person name="Tanasupawat S."/>
        </authorList>
    </citation>
    <scope>NUCLEOTIDE SEQUENCE</scope>
    <source>
        <strain evidence="3">GKU 128</strain>
    </source>
</reference>
<dbReference type="EMBL" id="JAGEOJ010000005">
    <property type="protein sequence ID" value="MBO2448136.1"/>
    <property type="molecule type" value="Genomic_DNA"/>
</dbReference>
<dbReference type="Gene3D" id="3.40.630.30">
    <property type="match status" value="1"/>
</dbReference>
<sequence length="185" mass="20484">MDHLSESGGPSRPLRRFEDTDRVSDTEIRVARAADGTALAELDHREWSTLHAITPRPPADRPFFDRGHPPEHYLVSEREGRVTGYVRVVQDIPFPSGDHVRQIQGLVVDSSERGRGVGRALVDAACVEAVRQGARRITLRVLGWNAGARRLYEAAGFAVEGVMPGEFYIDGQYVDDVIMGRPLPS</sequence>
<gene>
    <name evidence="3" type="ORF">J4573_13615</name>
</gene>
<evidence type="ECO:0000313" key="3">
    <source>
        <dbReference type="EMBL" id="MBO2448136.1"/>
    </source>
</evidence>
<dbReference type="InterPro" id="IPR000182">
    <property type="entry name" value="GNAT_dom"/>
</dbReference>
<dbReference type="AlphaFoldDB" id="A0A939P8Y0"/>
<dbReference type="GO" id="GO:0016747">
    <property type="term" value="F:acyltransferase activity, transferring groups other than amino-acyl groups"/>
    <property type="evidence" value="ECO:0007669"/>
    <property type="project" value="InterPro"/>
</dbReference>
<protein>
    <submittedName>
        <fullName evidence="3">GNAT family N-acetyltransferase</fullName>
    </submittedName>
</protein>
<feature type="region of interest" description="Disordered" evidence="1">
    <location>
        <begin position="1"/>
        <end position="21"/>
    </location>
</feature>
<keyword evidence="4" id="KW-1185">Reference proteome</keyword>
<evidence type="ECO:0000259" key="2">
    <source>
        <dbReference type="PROSITE" id="PS51186"/>
    </source>
</evidence>
<dbReference type="SUPFAM" id="SSF55729">
    <property type="entry name" value="Acyl-CoA N-acyltransferases (Nat)"/>
    <property type="match status" value="1"/>
</dbReference>
<name>A0A939P8Y0_9ACTN</name>
<dbReference type="CDD" id="cd04301">
    <property type="entry name" value="NAT_SF"/>
    <property type="match status" value="1"/>
</dbReference>
<dbReference type="Proteomes" id="UP000669179">
    <property type="component" value="Unassembled WGS sequence"/>
</dbReference>
<organism evidence="3 4">
    <name type="scientific">Actinomadura barringtoniae</name>
    <dbReference type="NCBI Taxonomy" id="1427535"/>
    <lineage>
        <taxon>Bacteria</taxon>
        <taxon>Bacillati</taxon>
        <taxon>Actinomycetota</taxon>
        <taxon>Actinomycetes</taxon>
        <taxon>Streptosporangiales</taxon>
        <taxon>Thermomonosporaceae</taxon>
        <taxon>Actinomadura</taxon>
    </lineage>
</organism>
<proteinExistence type="predicted"/>
<dbReference type="Pfam" id="PF00583">
    <property type="entry name" value="Acetyltransf_1"/>
    <property type="match status" value="1"/>
</dbReference>
<evidence type="ECO:0000256" key="1">
    <source>
        <dbReference type="SAM" id="MobiDB-lite"/>
    </source>
</evidence>
<comment type="caution">
    <text evidence="3">The sequence shown here is derived from an EMBL/GenBank/DDBJ whole genome shotgun (WGS) entry which is preliminary data.</text>
</comment>
<dbReference type="PANTHER" id="PTHR43072">
    <property type="entry name" value="N-ACETYLTRANSFERASE"/>
    <property type="match status" value="1"/>
</dbReference>
<feature type="domain" description="N-acetyltransferase" evidence="2">
    <location>
        <begin position="26"/>
        <end position="184"/>
    </location>
</feature>
<evidence type="ECO:0000313" key="4">
    <source>
        <dbReference type="Proteomes" id="UP000669179"/>
    </source>
</evidence>